<evidence type="ECO:0000313" key="2">
    <source>
        <dbReference type="EMBL" id="VDO61183.1"/>
    </source>
</evidence>
<dbReference type="WBParaSite" id="OFLC_0000952401-mRNA-1">
    <property type="protein sequence ID" value="OFLC_0000952401-mRNA-1"/>
    <property type="gene ID" value="OFLC_0000952401"/>
</dbReference>
<evidence type="ECO:0000313" key="4">
    <source>
        <dbReference type="WBParaSite" id="OFLC_0000952401-mRNA-1"/>
    </source>
</evidence>
<reference evidence="4" key="1">
    <citation type="submission" date="2016-06" db="UniProtKB">
        <authorList>
            <consortium name="WormBaseParasite"/>
        </authorList>
    </citation>
    <scope>IDENTIFICATION</scope>
</reference>
<dbReference type="Proteomes" id="UP000267606">
    <property type="component" value="Unassembled WGS sequence"/>
</dbReference>
<name>A0A183HPW3_9BILA</name>
<dbReference type="AlphaFoldDB" id="A0A183HPW3"/>
<gene>
    <name evidence="2" type="ORF">OFLC_LOCUS9525</name>
</gene>
<dbReference type="STRING" id="387005.A0A183HPW3"/>
<feature type="compositionally biased region" description="Polar residues" evidence="1">
    <location>
        <begin position="61"/>
        <end position="79"/>
    </location>
</feature>
<evidence type="ECO:0000256" key="1">
    <source>
        <dbReference type="SAM" id="MobiDB-lite"/>
    </source>
</evidence>
<proteinExistence type="predicted"/>
<accession>A0A183HPW3</accession>
<keyword evidence="3" id="KW-1185">Reference proteome</keyword>
<feature type="compositionally biased region" description="Basic and acidic residues" evidence="1">
    <location>
        <begin position="44"/>
        <end position="59"/>
    </location>
</feature>
<reference evidence="2 3" key="2">
    <citation type="submission" date="2018-11" db="EMBL/GenBank/DDBJ databases">
        <authorList>
            <consortium name="Pathogen Informatics"/>
        </authorList>
    </citation>
    <scope>NUCLEOTIDE SEQUENCE [LARGE SCALE GENOMIC DNA]</scope>
</reference>
<organism evidence="4">
    <name type="scientific">Onchocerca flexuosa</name>
    <dbReference type="NCBI Taxonomy" id="387005"/>
    <lineage>
        <taxon>Eukaryota</taxon>
        <taxon>Metazoa</taxon>
        <taxon>Ecdysozoa</taxon>
        <taxon>Nematoda</taxon>
        <taxon>Chromadorea</taxon>
        <taxon>Rhabditida</taxon>
        <taxon>Spirurina</taxon>
        <taxon>Spiruromorpha</taxon>
        <taxon>Filarioidea</taxon>
        <taxon>Onchocercidae</taxon>
        <taxon>Onchocerca</taxon>
    </lineage>
</organism>
<feature type="region of interest" description="Disordered" evidence="1">
    <location>
        <begin position="42"/>
        <end position="85"/>
    </location>
</feature>
<protein>
    <submittedName>
        <fullName evidence="4">LITAF domain-containing protein</fullName>
    </submittedName>
</protein>
<evidence type="ECO:0000313" key="3">
    <source>
        <dbReference type="Proteomes" id="UP000267606"/>
    </source>
</evidence>
<sequence>MYTNGLTEENGGTAIAAAIAPTTTTTATLDLSSQQQNNYIFGVTDDKSESPPSLKEDKNTGGISSTNMGGNDINSTRSPSPLLDVGMIPSVDSSLCPYCGKQYRKVIKLESSIERKDN</sequence>
<dbReference type="EMBL" id="UZAJ01011761">
    <property type="protein sequence ID" value="VDO61183.1"/>
    <property type="molecule type" value="Genomic_DNA"/>
</dbReference>